<dbReference type="EMBL" id="JACHFD010000004">
    <property type="protein sequence ID" value="MBB5350774.1"/>
    <property type="molecule type" value="Genomic_DNA"/>
</dbReference>
<dbReference type="SUPFAM" id="SSF52172">
    <property type="entry name" value="CheY-like"/>
    <property type="match status" value="1"/>
</dbReference>
<evidence type="ECO:0000259" key="9">
    <source>
        <dbReference type="PROSITE" id="PS51755"/>
    </source>
</evidence>
<dbReference type="PANTHER" id="PTHR48111:SF22">
    <property type="entry name" value="REGULATOR OF RPOS"/>
    <property type="match status" value="1"/>
</dbReference>
<feature type="domain" description="Response regulatory" evidence="8">
    <location>
        <begin position="2"/>
        <end position="116"/>
    </location>
</feature>
<dbReference type="CDD" id="cd00383">
    <property type="entry name" value="trans_reg_C"/>
    <property type="match status" value="1"/>
</dbReference>
<evidence type="ECO:0000313" key="10">
    <source>
        <dbReference type="EMBL" id="MBB5350774.1"/>
    </source>
</evidence>
<dbReference type="RefSeq" id="WP_184016356.1">
    <property type="nucleotide sequence ID" value="NZ_JACHFD010000004.1"/>
</dbReference>
<dbReference type="Gene3D" id="1.10.10.10">
    <property type="entry name" value="Winged helix-like DNA-binding domain superfamily/Winged helix DNA-binding domain"/>
    <property type="match status" value="1"/>
</dbReference>
<dbReference type="FunFam" id="1.10.10.10:FF:000005">
    <property type="entry name" value="Two-component system response regulator"/>
    <property type="match status" value="1"/>
</dbReference>
<accession>A0A840V565</accession>
<dbReference type="Pfam" id="PF00072">
    <property type="entry name" value="Response_reg"/>
    <property type="match status" value="1"/>
</dbReference>
<keyword evidence="3" id="KW-0805">Transcription regulation</keyword>
<dbReference type="AlphaFoldDB" id="A0A840V565"/>
<dbReference type="GO" id="GO:0032993">
    <property type="term" value="C:protein-DNA complex"/>
    <property type="evidence" value="ECO:0007669"/>
    <property type="project" value="TreeGrafter"/>
</dbReference>
<dbReference type="SMART" id="SM00448">
    <property type="entry name" value="REC"/>
    <property type="match status" value="1"/>
</dbReference>
<gene>
    <name evidence="10" type="ORF">HNR46_001008</name>
</gene>
<feature type="domain" description="OmpR/PhoB-type" evidence="9">
    <location>
        <begin position="124"/>
        <end position="222"/>
    </location>
</feature>
<evidence type="ECO:0000256" key="2">
    <source>
        <dbReference type="ARBA" id="ARBA00023012"/>
    </source>
</evidence>
<keyword evidence="11" id="KW-1185">Reference proteome</keyword>
<dbReference type="Proteomes" id="UP000557717">
    <property type="component" value="Unassembled WGS sequence"/>
</dbReference>
<proteinExistence type="predicted"/>
<dbReference type="GO" id="GO:0006355">
    <property type="term" value="P:regulation of DNA-templated transcription"/>
    <property type="evidence" value="ECO:0007669"/>
    <property type="project" value="InterPro"/>
</dbReference>
<dbReference type="InterPro" id="IPR011006">
    <property type="entry name" value="CheY-like_superfamily"/>
</dbReference>
<dbReference type="Gene3D" id="3.40.50.2300">
    <property type="match status" value="1"/>
</dbReference>
<evidence type="ECO:0000313" key="11">
    <source>
        <dbReference type="Proteomes" id="UP000557717"/>
    </source>
</evidence>
<protein>
    <submittedName>
        <fullName evidence="10">DNA-binding response OmpR family regulator</fullName>
    </submittedName>
</protein>
<evidence type="ECO:0000259" key="8">
    <source>
        <dbReference type="PROSITE" id="PS50110"/>
    </source>
</evidence>
<keyword evidence="4 7" id="KW-0238">DNA-binding</keyword>
<keyword evidence="1 6" id="KW-0597">Phosphoprotein</keyword>
<keyword evidence="5" id="KW-0804">Transcription</keyword>
<evidence type="ECO:0000256" key="4">
    <source>
        <dbReference type="ARBA" id="ARBA00023125"/>
    </source>
</evidence>
<reference evidence="10 11" key="1">
    <citation type="submission" date="2020-08" db="EMBL/GenBank/DDBJ databases">
        <title>Genomic Encyclopedia of Type Strains, Phase IV (KMG-IV): sequencing the most valuable type-strain genomes for metagenomic binning, comparative biology and taxonomic classification.</title>
        <authorList>
            <person name="Goeker M."/>
        </authorList>
    </citation>
    <scope>NUCLEOTIDE SEQUENCE [LARGE SCALE GENOMIC DNA]</scope>
    <source>
        <strain evidence="10 11">YC6886</strain>
    </source>
</reference>
<feature type="modified residue" description="4-aspartylphosphate" evidence="6">
    <location>
        <position position="51"/>
    </location>
</feature>
<evidence type="ECO:0000256" key="5">
    <source>
        <dbReference type="ARBA" id="ARBA00023163"/>
    </source>
</evidence>
<dbReference type="PROSITE" id="PS51755">
    <property type="entry name" value="OMPR_PHOB"/>
    <property type="match status" value="1"/>
</dbReference>
<keyword evidence="2" id="KW-0902">Two-component regulatory system</keyword>
<dbReference type="Gene3D" id="6.10.250.690">
    <property type="match status" value="1"/>
</dbReference>
<dbReference type="InterPro" id="IPR036388">
    <property type="entry name" value="WH-like_DNA-bd_sf"/>
</dbReference>
<evidence type="ECO:0000256" key="6">
    <source>
        <dbReference type="PROSITE-ProRule" id="PRU00169"/>
    </source>
</evidence>
<dbReference type="SMART" id="SM00862">
    <property type="entry name" value="Trans_reg_C"/>
    <property type="match status" value="1"/>
</dbReference>
<sequence>MRCLIIEDYPPLRENIAECLREEGYAVDSSATGDEGLWYARNHPYDVLILDIMLPAVDGLTILRQLRDLQDKTPVLIISARDSIHQRIEGLDAGADDYLVKPFALSEMVARVRALVRRLYDRETAGLQVADLTIDTITRSVRRGSTEITLTPREYALLEYLAYRAGQPVSRTDIWEHVYEDHEGGSSNTVDVYIGYLRKKLHLEGLPELIHTRRGFGYLLAPPVP</sequence>
<dbReference type="PANTHER" id="PTHR48111">
    <property type="entry name" value="REGULATOR OF RPOS"/>
    <property type="match status" value="1"/>
</dbReference>
<feature type="DNA-binding region" description="OmpR/PhoB-type" evidence="7">
    <location>
        <begin position="124"/>
        <end position="222"/>
    </location>
</feature>
<dbReference type="Pfam" id="PF00486">
    <property type="entry name" value="Trans_reg_C"/>
    <property type="match status" value="1"/>
</dbReference>
<dbReference type="GO" id="GO:0000156">
    <property type="term" value="F:phosphorelay response regulator activity"/>
    <property type="evidence" value="ECO:0007669"/>
    <property type="project" value="TreeGrafter"/>
</dbReference>
<evidence type="ECO:0000256" key="1">
    <source>
        <dbReference type="ARBA" id="ARBA00022553"/>
    </source>
</evidence>
<dbReference type="PROSITE" id="PS50110">
    <property type="entry name" value="RESPONSE_REGULATORY"/>
    <property type="match status" value="1"/>
</dbReference>
<evidence type="ECO:0000256" key="7">
    <source>
        <dbReference type="PROSITE-ProRule" id="PRU01091"/>
    </source>
</evidence>
<comment type="caution">
    <text evidence="10">The sequence shown here is derived from an EMBL/GenBank/DDBJ whole genome shotgun (WGS) entry which is preliminary data.</text>
</comment>
<organism evidence="10 11">
    <name type="scientific">Haloferula luteola</name>
    <dbReference type="NCBI Taxonomy" id="595692"/>
    <lineage>
        <taxon>Bacteria</taxon>
        <taxon>Pseudomonadati</taxon>
        <taxon>Verrucomicrobiota</taxon>
        <taxon>Verrucomicrobiia</taxon>
        <taxon>Verrucomicrobiales</taxon>
        <taxon>Verrucomicrobiaceae</taxon>
        <taxon>Haloferula</taxon>
    </lineage>
</organism>
<name>A0A840V565_9BACT</name>
<dbReference type="GO" id="GO:0005829">
    <property type="term" value="C:cytosol"/>
    <property type="evidence" value="ECO:0007669"/>
    <property type="project" value="TreeGrafter"/>
</dbReference>
<dbReference type="InterPro" id="IPR001789">
    <property type="entry name" value="Sig_transdc_resp-reg_receiver"/>
</dbReference>
<evidence type="ECO:0000256" key="3">
    <source>
        <dbReference type="ARBA" id="ARBA00023015"/>
    </source>
</evidence>
<dbReference type="InterPro" id="IPR001867">
    <property type="entry name" value="OmpR/PhoB-type_DNA-bd"/>
</dbReference>
<dbReference type="GO" id="GO:0000976">
    <property type="term" value="F:transcription cis-regulatory region binding"/>
    <property type="evidence" value="ECO:0007669"/>
    <property type="project" value="TreeGrafter"/>
</dbReference>
<dbReference type="InterPro" id="IPR039420">
    <property type="entry name" value="WalR-like"/>
</dbReference>